<gene>
    <name evidence="1" type="ORF">B0A72_09515</name>
    <name evidence="2" type="ORF">SAMN05444387_3680</name>
</gene>
<evidence type="ECO:0000313" key="2">
    <source>
        <dbReference type="EMBL" id="SHM98387.1"/>
    </source>
</evidence>
<reference evidence="1 4" key="1">
    <citation type="submission" date="2016-11" db="EMBL/GenBank/DDBJ databases">
        <title>Whole genomes of Flavobacteriaceae.</title>
        <authorList>
            <person name="Stine C."/>
            <person name="Li C."/>
            <person name="Tadesse D."/>
        </authorList>
    </citation>
    <scope>NUCLEOTIDE SEQUENCE [LARGE SCALE GENOMIC DNA]</scope>
    <source>
        <strain evidence="1 4">ATCC 19366</strain>
    </source>
</reference>
<proteinExistence type="predicted"/>
<sequence length="176" mass="19569">MEILAESTATAIIHCAAEKINLSEWLFTLKDHEYQSCSEGHIAGGISISKDGKRMSINVEKVADNLLVQHYIEEIGGRNHCRVNSVSDSISSLGTTKLRITWELKVTALSNDSCEFSNRVIVSATEEFLALLKSINITDLAIVKSQMLQNVVLHNEEETPLFAINIERKAIADIWN</sequence>
<protein>
    <recommendedName>
        <fullName evidence="5">SRPBCC family protein</fullName>
    </recommendedName>
</protein>
<reference evidence="2 3" key="2">
    <citation type="submission" date="2016-11" db="EMBL/GenBank/DDBJ databases">
        <authorList>
            <person name="Varghese N."/>
            <person name="Submissions S."/>
        </authorList>
    </citation>
    <scope>NUCLEOTIDE SEQUENCE [LARGE SCALE GENOMIC DNA]</scope>
    <source>
        <strain evidence="2 3">DSM 6368</strain>
    </source>
</reference>
<keyword evidence="3" id="KW-1185">Reference proteome</keyword>
<evidence type="ECO:0000313" key="3">
    <source>
        <dbReference type="Proteomes" id="UP000184216"/>
    </source>
</evidence>
<dbReference type="Proteomes" id="UP000184216">
    <property type="component" value="Unassembled WGS sequence"/>
</dbReference>
<evidence type="ECO:0008006" key="5">
    <source>
        <dbReference type="Google" id="ProtNLM"/>
    </source>
</evidence>
<dbReference type="EMBL" id="MUHB01000007">
    <property type="protein sequence ID" value="OXB06219.1"/>
    <property type="molecule type" value="Genomic_DNA"/>
</dbReference>
<name>A0AB36P3S1_9FLAO</name>
<dbReference type="AlphaFoldDB" id="A0AB36P3S1"/>
<dbReference type="EMBL" id="FRBX01000005">
    <property type="protein sequence ID" value="SHM98387.1"/>
    <property type="molecule type" value="Genomic_DNA"/>
</dbReference>
<accession>A0AB36P3S1</accession>
<evidence type="ECO:0000313" key="1">
    <source>
        <dbReference type="EMBL" id="OXB06219.1"/>
    </source>
</evidence>
<organism evidence="1 4">
    <name type="scientific">Flavobacterium pectinovorum</name>
    <dbReference type="NCBI Taxonomy" id="29533"/>
    <lineage>
        <taxon>Bacteria</taxon>
        <taxon>Pseudomonadati</taxon>
        <taxon>Bacteroidota</taxon>
        <taxon>Flavobacteriia</taxon>
        <taxon>Flavobacteriales</taxon>
        <taxon>Flavobacteriaceae</taxon>
        <taxon>Flavobacterium</taxon>
    </lineage>
</organism>
<evidence type="ECO:0000313" key="4">
    <source>
        <dbReference type="Proteomes" id="UP000198431"/>
    </source>
</evidence>
<comment type="caution">
    <text evidence="1">The sequence shown here is derived from an EMBL/GenBank/DDBJ whole genome shotgun (WGS) entry which is preliminary data.</text>
</comment>
<dbReference type="Proteomes" id="UP000198431">
    <property type="component" value="Unassembled WGS sequence"/>
</dbReference>
<dbReference type="RefSeq" id="WP_073397146.1">
    <property type="nucleotide sequence ID" value="NZ_FRBX01000005.1"/>
</dbReference>